<proteinExistence type="predicted"/>
<protein>
    <submittedName>
        <fullName evidence="2">Uncharacterized protein</fullName>
    </submittedName>
</protein>
<keyword evidence="1" id="KW-0472">Membrane</keyword>
<comment type="caution">
    <text evidence="2">The sequence shown here is derived from an EMBL/GenBank/DDBJ whole genome shotgun (WGS) entry which is preliminary data.</text>
</comment>
<evidence type="ECO:0000313" key="2">
    <source>
        <dbReference type="EMBL" id="OAT14648.1"/>
    </source>
</evidence>
<name>A0A1B7HG82_9ENTR</name>
<dbReference type="AlphaFoldDB" id="A0A1B7HG82"/>
<evidence type="ECO:0000313" key="3">
    <source>
        <dbReference type="Proteomes" id="UP000078286"/>
    </source>
</evidence>
<organism evidence="2 3">
    <name type="scientific">Buttiauxella noackiae ATCC 51607</name>
    <dbReference type="NCBI Taxonomy" id="1354255"/>
    <lineage>
        <taxon>Bacteria</taxon>
        <taxon>Pseudomonadati</taxon>
        <taxon>Pseudomonadota</taxon>
        <taxon>Gammaproteobacteria</taxon>
        <taxon>Enterobacterales</taxon>
        <taxon>Enterobacteriaceae</taxon>
        <taxon>Buttiauxella</taxon>
    </lineage>
</organism>
<accession>A0A1B7HG82</accession>
<dbReference type="PATRIC" id="fig|1354255.3.peg.4463"/>
<evidence type="ECO:0000256" key="1">
    <source>
        <dbReference type="SAM" id="Phobius"/>
    </source>
</evidence>
<keyword evidence="1" id="KW-1133">Transmembrane helix</keyword>
<feature type="transmembrane region" description="Helical" evidence="1">
    <location>
        <begin position="27"/>
        <end position="45"/>
    </location>
</feature>
<dbReference type="EMBL" id="LXEO01000070">
    <property type="protein sequence ID" value="OAT14648.1"/>
    <property type="molecule type" value="Genomic_DNA"/>
</dbReference>
<keyword evidence="3" id="KW-1185">Reference proteome</keyword>
<dbReference type="Proteomes" id="UP000078286">
    <property type="component" value="Unassembled WGS sequence"/>
</dbReference>
<reference evidence="2 3" key="1">
    <citation type="submission" date="2016-04" db="EMBL/GenBank/DDBJ databases">
        <title>ATOL: Assembling a taxonomically balanced genome-scale reconstruction of the evolutionary history of the Enterobacteriaceae.</title>
        <authorList>
            <person name="Plunkett G.III."/>
            <person name="Neeno-Eckwall E.C."/>
            <person name="Glasner J.D."/>
            <person name="Perna N.T."/>
        </authorList>
    </citation>
    <scope>NUCLEOTIDE SEQUENCE [LARGE SCALE GENOMIC DNA]</scope>
    <source>
        <strain evidence="2 3">ATCC 51607</strain>
    </source>
</reference>
<gene>
    <name evidence="2" type="ORF">M979_4334</name>
</gene>
<sequence length="58" mass="6217">MRLQLPDGSAASTGRRWRPLRKAGQPAFSGVSFALCSAVFTFAVTDAAPFRFINKGEG</sequence>
<keyword evidence="1" id="KW-0812">Transmembrane</keyword>